<evidence type="ECO:0000313" key="2">
    <source>
        <dbReference type="EMBL" id="KAL3313231.1"/>
    </source>
</evidence>
<dbReference type="PANTHER" id="PTHR10037">
    <property type="entry name" value="VOLTAGE-GATED CATION CHANNEL CALCIUM AND SODIUM"/>
    <property type="match status" value="1"/>
</dbReference>
<evidence type="ECO:0000313" key="3">
    <source>
        <dbReference type="Proteomes" id="UP001626550"/>
    </source>
</evidence>
<dbReference type="AlphaFoldDB" id="A0ABD2Q0R1"/>
<accession>A0ABD2Q0R1</accession>
<dbReference type="PANTHER" id="PTHR10037:SF288">
    <property type="entry name" value="SODIUM CHANNEL PROTEIN PARA"/>
    <property type="match status" value="1"/>
</dbReference>
<comment type="caution">
    <text evidence="2">The sequence shown here is derived from an EMBL/GenBank/DDBJ whole genome shotgun (WGS) entry which is preliminary data.</text>
</comment>
<dbReference type="PROSITE" id="PS50222">
    <property type="entry name" value="EF_HAND_2"/>
    <property type="match status" value="1"/>
</dbReference>
<dbReference type="Gene3D" id="1.10.238.10">
    <property type="entry name" value="EF-hand"/>
    <property type="match status" value="1"/>
</dbReference>
<dbReference type="InterPro" id="IPR043203">
    <property type="entry name" value="VGCC_Ca_Na"/>
</dbReference>
<organism evidence="2 3">
    <name type="scientific">Cichlidogyrus casuarinus</name>
    <dbReference type="NCBI Taxonomy" id="1844966"/>
    <lineage>
        <taxon>Eukaryota</taxon>
        <taxon>Metazoa</taxon>
        <taxon>Spiralia</taxon>
        <taxon>Lophotrochozoa</taxon>
        <taxon>Platyhelminthes</taxon>
        <taxon>Monogenea</taxon>
        <taxon>Monopisthocotylea</taxon>
        <taxon>Dactylogyridea</taxon>
        <taxon>Ancyrocephalidae</taxon>
        <taxon>Cichlidogyrus</taxon>
    </lineage>
</organism>
<gene>
    <name evidence="2" type="ORF">Ciccas_008166</name>
</gene>
<keyword evidence="3" id="KW-1185">Reference proteome</keyword>
<feature type="non-terminal residue" evidence="2">
    <location>
        <position position="1"/>
    </location>
</feature>
<proteinExistence type="predicted"/>
<protein>
    <recommendedName>
        <fullName evidence="1">EF-hand domain-containing protein</fullName>
    </recommendedName>
</protein>
<reference evidence="2 3" key="1">
    <citation type="submission" date="2024-11" db="EMBL/GenBank/DDBJ databases">
        <title>Adaptive evolution of stress response genes in parasites aligns with host niche diversity.</title>
        <authorList>
            <person name="Hahn C."/>
            <person name="Resl P."/>
        </authorList>
    </citation>
    <scope>NUCLEOTIDE SEQUENCE [LARGE SCALE GENOMIC DNA]</scope>
    <source>
        <strain evidence="2">EGGRZ-B1_66</strain>
        <tissue evidence="2">Body</tissue>
    </source>
</reference>
<dbReference type="EMBL" id="JBJKFK010001383">
    <property type="protein sequence ID" value="KAL3313231.1"/>
    <property type="molecule type" value="Genomic_DNA"/>
</dbReference>
<dbReference type="InterPro" id="IPR002048">
    <property type="entry name" value="EF_hand_dom"/>
</dbReference>
<sequence length="109" mass="11882">VWEEYDFKARGFINFSDLNEFVDRIGAPLGIPQPNRIQLARMAIPICQEDSIFCVDLLDALTKNFLGQTVDTEHLLIGTMNPTTAALAPGAPSSMTGEFANNAGCVHIN</sequence>
<dbReference type="Proteomes" id="UP001626550">
    <property type="component" value="Unassembled WGS sequence"/>
</dbReference>
<evidence type="ECO:0000259" key="1">
    <source>
        <dbReference type="PROSITE" id="PS50222"/>
    </source>
</evidence>
<name>A0ABD2Q0R1_9PLAT</name>
<feature type="domain" description="EF-hand" evidence="1">
    <location>
        <begin position="1"/>
        <end position="28"/>
    </location>
</feature>